<organism evidence="2 3">
    <name type="scientific">Phytophthora sojae (strain P6497)</name>
    <name type="common">Soybean stem and root rot agent</name>
    <name type="synonym">Phytophthora megasperma f. sp. glycines</name>
    <dbReference type="NCBI Taxonomy" id="1094619"/>
    <lineage>
        <taxon>Eukaryota</taxon>
        <taxon>Sar</taxon>
        <taxon>Stramenopiles</taxon>
        <taxon>Oomycota</taxon>
        <taxon>Peronosporomycetes</taxon>
        <taxon>Peronosporales</taxon>
        <taxon>Peronosporaceae</taxon>
        <taxon>Phytophthora</taxon>
    </lineage>
</organism>
<gene>
    <name evidence="2" type="ORF">PHYSODRAFT_478449</name>
</gene>
<name>G4YZA7_PHYSP</name>
<keyword evidence="3" id="KW-1185">Reference proteome</keyword>
<dbReference type="InParanoid" id="G4YZA7"/>
<feature type="compositionally biased region" description="Low complexity" evidence="1">
    <location>
        <begin position="73"/>
        <end position="84"/>
    </location>
</feature>
<reference evidence="2 3" key="1">
    <citation type="journal article" date="2006" name="Science">
        <title>Phytophthora genome sequences uncover evolutionary origins and mechanisms of pathogenesis.</title>
        <authorList>
            <person name="Tyler B.M."/>
            <person name="Tripathy S."/>
            <person name="Zhang X."/>
            <person name="Dehal P."/>
            <person name="Jiang R.H."/>
            <person name="Aerts A."/>
            <person name="Arredondo F.D."/>
            <person name="Baxter L."/>
            <person name="Bensasson D."/>
            <person name="Beynon J.L."/>
            <person name="Chapman J."/>
            <person name="Damasceno C.M."/>
            <person name="Dorrance A.E."/>
            <person name="Dou D."/>
            <person name="Dickerman A.W."/>
            <person name="Dubchak I.L."/>
            <person name="Garbelotto M."/>
            <person name="Gijzen M."/>
            <person name="Gordon S.G."/>
            <person name="Govers F."/>
            <person name="Grunwald N.J."/>
            <person name="Huang W."/>
            <person name="Ivors K.L."/>
            <person name="Jones R.W."/>
            <person name="Kamoun S."/>
            <person name="Krampis K."/>
            <person name="Lamour K.H."/>
            <person name="Lee M.K."/>
            <person name="McDonald W.H."/>
            <person name="Medina M."/>
            <person name="Meijer H.J."/>
            <person name="Nordberg E.K."/>
            <person name="Maclean D.J."/>
            <person name="Ospina-Giraldo M.D."/>
            <person name="Morris P.F."/>
            <person name="Phuntumart V."/>
            <person name="Putnam N.H."/>
            <person name="Rash S."/>
            <person name="Rose J.K."/>
            <person name="Sakihama Y."/>
            <person name="Salamov A.A."/>
            <person name="Savidor A."/>
            <person name="Scheuring C.F."/>
            <person name="Smith B.M."/>
            <person name="Sobral B.W."/>
            <person name="Terry A."/>
            <person name="Torto-Alalibo T.A."/>
            <person name="Win J."/>
            <person name="Xu Z."/>
            <person name="Zhang H."/>
            <person name="Grigoriev I.V."/>
            <person name="Rokhsar D.S."/>
            <person name="Boore J.L."/>
        </authorList>
    </citation>
    <scope>NUCLEOTIDE SEQUENCE [LARGE SCALE GENOMIC DNA]</scope>
    <source>
        <strain evidence="2 3">P6497</strain>
    </source>
</reference>
<dbReference type="Proteomes" id="UP000002640">
    <property type="component" value="Unassembled WGS sequence"/>
</dbReference>
<sequence>MASCNGAAPASKSQITIATTNATATTKALQKFFVEDAKQNKNSGYFKVLNDSSADNEERGAGAIASGQGPRAGAGTTVVSSGTGSSQTVTVTIYNNNGLWQRFQRWWDRLFNIKSSSTRRLR</sequence>
<dbReference type="RefSeq" id="XP_009519870.1">
    <property type="nucleotide sequence ID" value="XM_009521575.1"/>
</dbReference>
<dbReference type="KEGG" id="psoj:PHYSODRAFT_478449"/>
<feature type="region of interest" description="Disordered" evidence="1">
    <location>
        <begin position="57"/>
        <end position="84"/>
    </location>
</feature>
<protein>
    <submittedName>
        <fullName evidence="2">Uncharacterized protein</fullName>
    </submittedName>
</protein>
<evidence type="ECO:0000313" key="3">
    <source>
        <dbReference type="Proteomes" id="UP000002640"/>
    </source>
</evidence>
<evidence type="ECO:0000256" key="1">
    <source>
        <dbReference type="SAM" id="MobiDB-lite"/>
    </source>
</evidence>
<accession>G4YZA7</accession>
<dbReference type="AlphaFoldDB" id="G4YZA7"/>
<evidence type="ECO:0000313" key="2">
    <source>
        <dbReference type="EMBL" id="EGZ24582.1"/>
    </source>
</evidence>
<proteinExistence type="predicted"/>
<dbReference type="GeneID" id="20655004"/>
<dbReference type="EMBL" id="JH159152">
    <property type="protein sequence ID" value="EGZ24582.1"/>
    <property type="molecule type" value="Genomic_DNA"/>
</dbReference>